<organism evidence="3 4">
    <name type="scientific">Caproiciproducens faecalis</name>
    <dbReference type="NCBI Taxonomy" id="2820301"/>
    <lineage>
        <taxon>Bacteria</taxon>
        <taxon>Bacillati</taxon>
        <taxon>Bacillota</taxon>
        <taxon>Clostridia</taxon>
        <taxon>Eubacteriales</taxon>
        <taxon>Acutalibacteraceae</taxon>
        <taxon>Caproiciproducens</taxon>
    </lineage>
</organism>
<dbReference type="PANTHER" id="PTHR30486">
    <property type="entry name" value="TWITCHING MOTILITY PROTEIN PILT"/>
    <property type="match status" value="1"/>
</dbReference>
<keyword evidence="4" id="KW-1185">Reference proteome</keyword>
<evidence type="ECO:0000313" key="4">
    <source>
        <dbReference type="Proteomes" id="UP000719942"/>
    </source>
</evidence>
<dbReference type="Proteomes" id="UP000719942">
    <property type="component" value="Unassembled WGS sequence"/>
</dbReference>
<dbReference type="PANTHER" id="PTHR30486:SF16">
    <property type="entry name" value="TWITCHING MOTILITY PROTEIN PILT"/>
    <property type="match status" value="1"/>
</dbReference>
<comment type="caution">
    <text evidence="3">The sequence shown here is derived from an EMBL/GenBank/DDBJ whole genome shotgun (WGS) entry which is preliminary data.</text>
</comment>
<evidence type="ECO:0000313" key="3">
    <source>
        <dbReference type="EMBL" id="MBW7572933.1"/>
    </source>
</evidence>
<name>A0ABS7DP08_9FIRM</name>
<sequence>MEFDIIEILKRAVEEKVSDIFIISGYPLSFKTCDRIHPVDMDGLSSYRLKPEDTKKCIEKIYTLGSGRDIQPFLQSGDDDFSFSIEGLCRFRCNTYLQRGSMAAVLRVVAFRLPDPKVLHIPDTVIDLNKIKKGLVLITGSAGSGKSTTLACIIDKINHTRNSHIITIEDPIEYLHRHDRSIVSQRELANDTKSYVQALRAALRQAPNVILLGEMRDYETITTAMTAAETGQLVLSTLHTVGAANTIDRIIDVFPPNQQQQIRVQLSMVLQAVVSQQLIPTVDGGLVPAFEIMLVNPAIRNLIRESKVHQIDNTIYSCACDGMVAMDMDLLRLWEEGKISAENALIYAANPETLKKKLDS</sequence>
<accession>A0ABS7DP08</accession>
<reference evidence="3 4" key="1">
    <citation type="submission" date="2021-03" db="EMBL/GenBank/DDBJ databases">
        <title>Caproiciproducens sp. nov. isolated from feces of cow.</title>
        <authorList>
            <person name="Choi J.-Y."/>
        </authorList>
    </citation>
    <scope>NUCLEOTIDE SEQUENCE [LARGE SCALE GENOMIC DNA]</scope>
    <source>
        <strain evidence="3 4">AGMB10547</strain>
    </source>
</reference>
<dbReference type="SUPFAM" id="SSF52540">
    <property type="entry name" value="P-loop containing nucleoside triphosphate hydrolases"/>
    <property type="match status" value="1"/>
</dbReference>
<dbReference type="InterPro" id="IPR001482">
    <property type="entry name" value="T2SS/T4SS_dom"/>
</dbReference>
<feature type="domain" description="AAA+ ATPase" evidence="2">
    <location>
        <begin position="132"/>
        <end position="257"/>
    </location>
</feature>
<dbReference type="InterPro" id="IPR027417">
    <property type="entry name" value="P-loop_NTPase"/>
</dbReference>
<dbReference type="InterPro" id="IPR006321">
    <property type="entry name" value="PilT/PilU"/>
</dbReference>
<dbReference type="Gene3D" id="3.30.450.90">
    <property type="match status" value="1"/>
</dbReference>
<dbReference type="Gene3D" id="3.40.50.300">
    <property type="entry name" value="P-loop containing nucleotide triphosphate hydrolases"/>
    <property type="match status" value="1"/>
</dbReference>
<dbReference type="SMART" id="SM00382">
    <property type="entry name" value="AAA"/>
    <property type="match status" value="1"/>
</dbReference>
<protein>
    <submittedName>
        <fullName evidence="3">PilT/PilU family type 4a pilus ATPase</fullName>
    </submittedName>
</protein>
<proteinExistence type="inferred from homology"/>
<dbReference type="CDD" id="cd01131">
    <property type="entry name" value="PilT"/>
    <property type="match status" value="1"/>
</dbReference>
<evidence type="ECO:0000259" key="2">
    <source>
        <dbReference type="SMART" id="SM00382"/>
    </source>
</evidence>
<dbReference type="EMBL" id="JAGFNZ010000003">
    <property type="protein sequence ID" value="MBW7572933.1"/>
    <property type="molecule type" value="Genomic_DNA"/>
</dbReference>
<comment type="similarity">
    <text evidence="1">Belongs to the GSP E family.</text>
</comment>
<gene>
    <name evidence="3" type="ORF">J5W02_08910</name>
</gene>
<dbReference type="Pfam" id="PF00437">
    <property type="entry name" value="T2SSE"/>
    <property type="match status" value="1"/>
</dbReference>
<dbReference type="InterPro" id="IPR003593">
    <property type="entry name" value="AAA+_ATPase"/>
</dbReference>
<evidence type="ECO:0000256" key="1">
    <source>
        <dbReference type="ARBA" id="ARBA00006611"/>
    </source>
</evidence>
<dbReference type="NCBIfam" id="TIGR01420">
    <property type="entry name" value="pilT_fam"/>
    <property type="match status" value="1"/>
</dbReference>
<dbReference type="InterPro" id="IPR050921">
    <property type="entry name" value="T4SS_GSP_E_ATPase"/>
</dbReference>
<dbReference type="RefSeq" id="WP_219965348.1">
    <property type="nucleotide sequence ID" value="NZ_JAGFNZ010000003.1"/>
</dbReference>